<keyword evidence="2" id="KW-0460">Magnesium</keyword>
<feature type="binding site" evidence="2">
    <location>
        <position position="30"/>
    </location>
    <ligand>
        <name>substrate</name>
    </ligand>
</feature>
<dbReference type="PANTHER" id="PTHR10291">
    <property type="entry name" value="DEHYDRODOLICHYL DIPHOSPHATE SYNTHASE FAMILY MEMBER"/>
    <property type="match status" value="1"/>
</dbReference>
<comment type="cofactor">
    <cofactor evidence="2">
        <name>Mg(2+)</name>
        <dbReference type="ChEBI" id="CHEBI:18420"/>
    </cofactor>
    <text evidence="2">Binds 2 magnesium ions per subunit.</text>
</comment>
<gene>
    <name evidence="3" type="ORF">UT18_C0002G0038</name>
</gene>
<keyword evidence="2" id="KW-0479">Metal-binding</keyword>
<dbReference type="SUPFAM" id="SSF64005">
    <property type="entry name" value="Undecaprenyl diphosphate synthase"/>
    <property type="match status" value="1"/>
</dbReference>
<comment type="caution">
    <text evidence="3">The sequence shown here is derived from an EMBL/GenBank/DDBJ whole genome shotgun (WGS) entry which is preliminary data.</text>
</comment>
<protein>
    <recommendedName>
        <fullName evidence="2">Isoprenyl transferase</fullName>
        <ecNumber evidence="2">2.5.1.-</ecNumber>
    </recommendedName>
</protein>
<feature type="binding site" evidence="2">
    <location>
        <position position="18"/>
    </location>
    <ligand>
        <name>substrate</name>
    </ligand>
</feature>
<feature type="binding site" evidence="2">
    <location>
        <position position="62"/>
    </location>
    <ligand>
        <name>substrate</name>
    </ligand>
</feature>
<comment type="similarity">
    <text evidence="2">Belongs to the UPP synthase family.</text>
</comment>
<dbReference type="CDD" id="cd00475">
    <property type="entry name" value="Cis_IPPS"/>
    <property type="match status" value="1"/>
</dbReference>
<comment type="subunit">
    <text evidence="2">Homodimer.</text>
</comment>
<dbReference type="InterPro" id="IPR018520">
    <property type="entry name" value="UPP_synth-like_CS"/>
</dbReference>
<feature type="binding site" evidence="2">
    <location>
        <position position="64"/>
    </location>
    <ligand>
        <name>substrate</name>
    </ligand>
</feature>
<dbReference type="GO" id="GO:0008834">
    <property type="term" value="F:ditrans,polycis-undecaprenyl-diphosphate synthase [(2E,6E)-farnesyl-diphosphate specific] activity"/>
    <property type="evidence" value="ECO:0007669"/>
    <property type="project" value="TreeGrafter"/>
</dbReference>
<dbReference type="InterPro" id="IPR001441">
    <property type="entry name" value="UPP_synth-like"/>
</dbReference>
<dbReference type="Gene3D" id="3.40.1180.10">
    <property type="entry name" value="Decaprenyl diphosphate synthase-like"/>
    <property type="match status" value="1"/>
</dbReference>
<evidence type="ECO:0000313" key="4">
    <source>
        <dbReference type="Proteomes" id="UP000034207"/>
    </source>
</evidence>
<feature type="binding site" evidence="2">
    <location>
        <begin position="58"/>
        <end position="60"/>
    </location>
    <ligand>
        <name>substrate</name>
    </ligand>
</feature>
<organism evidence="3 4">
    <name type="scientific">candidate division CPR2 bacterium GW2011_GWC2_39_10</name>
    <dbReference type="NCBI Taxonomy" id="1618345"/>
    <lineage>
        <taxon>Bacteria</taxon>
        <taxon>Bacteria division CPR2</taxon>
    </lineage>
</organism>
<dbReference type="GO" id="GO:0000287">
    <property type="term" value="F:magnesium ion binding"/>
    <property type="evidence" value="ECO:0007669"/>
    <property type="project" value="UniProtKB-UniRule"/>
</dbReference>
<dbReference type="Proteomes" id="UP000034207">
    <property type="component" value="Unassembled WGS sequence"/>
</dbReference>
<comment type="caution">
    <text evidence="2">Lacks conserved residue(s) required for the propagation of feature annotation.</text>
</comment>
<dbReference type="PROSITE" id="PS01066">
    <property type="entry name" value="UPP_SYNTHASE"/>
    <property type="match status" value="1"/>
</dbReference>
<feature type="active site" description="Proton acceptor" evidence="2">
    <location>
        <position position="61"/>
    </location>
</feature>
<dbReference type="PATRIC" id="fig|1618345.3.peg.92"/>
<dbReference type="PANTHER" id="PTHR10291:SF0">
    <property type="entry name" value="DEHYDRODOLICHYL DIPHOSPHATE SYNTHASE 2"/>
    <property type="match status" value="1"/>
</dbReference>
<feature type="binding site" evidence="2">
    <location>
        <position position="193"/>
    </location>
    <ligand>
        <name>Mg(2+)</name>
        <dbReference type="ChEBI" id="CHEBI:18420"/>
    </ligand>
</feature>
<proteinExistence type="inferred from homology"/>
<name>A0A0G0Q0S1_UNCC2</name>
<comment type="function">
    <text evidence="2">Catalyzes the condensation of isopentenyl diphosphate (IPP) with allylic pyrophosphates generating different type of terpenoids.</text>
</comment>
<feature type="binding site" evidence="2">
    <location>
        <position position="174"/>
    </location>
    <ligand>
        <name>substrate</name>
    </ligand>
</feature>
<feature type="binding site" evidence="2">
    <location>
        <position position="13"/>
    </location>
    <ligand>
        <name>Mg(2+)</name>
        <dbReference type="ChEBI" id="CHEBI:18420"/>
    </ligand>
</feature>
<dbReference type="AlphaFoldDB" id="A0A0G0Q0S1"/>
<dbReference type="Pfam" id="PF01255">
    <property type="entry name" value="Prenyltransf"/>
    <property type="match status" value="1"/>
</dbReference>
<sequence>MQKKSDHVAIIMDGNRRWAKKNNVPIKRGHEAGYHALKEIVKVSPSLDIKILTIYAFSTENWLRPRNQVLDLLSIMTTYIEQLIEELNANDISFKVIGDLSAFPKNIAKKLRAGVDLTAGNKKMILNVALSYGGRDEIVRSVNKILAKGEKIDILSLGANLDTGGQIDPDLIIRTGGENRLSNFLLWQAAYSEFLFTDVLWPDFKPSNLREVLKEFAERERRFGK</sequence>
<evidence type="ECO:0000313" key="3">
    <source>
        <dbReference type="EMBL" id="KKQ95261.1"/>
    </source>
</evidence>
<dbReference type="EMBL" id="LBVV01000002">
    <property type="protein sequence ID" value="KKQ95261.1"/>
    <property type="molecule type" value="Genomic_DNA"/>
</dbReference>
<dbReference type="InterPro" id="IPR036424">
    <property type="entry name" value="UPP_synth-like_sf"/>
</dbReference>
<evidence type="ECO:0000256" key="2">
    <source>
        <dbReference type="HAMAP-Rule" id="MF_01139"/>
    </source>
</evidence>
<dbReference type="GO" id="GO:0016094">
    <property type="term" value="P:polyprenol biosynthetic process"/>
    <property type="evidence" value="ECO:0007669"/>
    <property type="project" value="TreeGrafter"/>
</dbReference>
<dbReference type="GO" id="GO:0005829">
    <property type="term" value="C:cytosol"/>
    <property type="evidence" value="ECO:0007669"/>
    <property type="project" value="TreeGrafter"/>
</dbReference>
<feature type="binding site" evidence="2">
    <location>
        <begin position="14"/>
        <end position="17"/>
    </location>
    <ligand>
        <name>substrate</name>
    </ligand>
</feature>
<accession>A0A0G0Q0S1</accession>
<evidence type="ECO:0000256" key="1">
    <source>
        <dbReference type="ARBA" id="ARBA00022679"/>
    </source>
</evidence>
<reference evidence="3 4" key="1">
    <citation type="journal article" date="2015" name="Nature">
        <title>rRNA introns, odd ribosomes, and small enigmatic genomes across a large radiation of phyla.</title>
        <authorList>
            <person name="Brown C.T."/>
            <person name="Hug L.A."/>
            <person name="Thomas B.C."/>
            <person name="Sharon I."/>
            <person name="Castelle C.J."/>
            <person name="Singh A."/>
            <person name="Wilkins M.J."/>
            <person name="Williams K.H."/>
            <person name="Banfield J.F."/>
        </authorList>
    </citation>
    <scope>NUCLEOTIDE SEQUENCE [LARGE SCALE GENOMIC DNA]</scope>
</reference>
<dbReference type="EC" id="2.5.1.-" evidence="2"/>
<feature type="binding site" evidence="2">
    <location>
        <begin position="180"/>
        <end position="182"/>
    </location>
    <ligand>
        <name>substrate</name>
    </ligand>
</feature>
<dbReference type="STRING" id="1618345.UT18_C0002G0038"/>
<keyword evidence="1 2" id="KW-0808">Transferase</keyword>
<dbReference type="HAMAP" id="MF_01139">
    <property type="entry name" value="ISPT"/>
    <property type="match status" value="1"/>
</dbReference>
<feature type="active site" evidence="2">
    <location>
        <position position="13"/>
    </location>
</feature>
<dbReference type="NCBIfam" id="TIGR00055">
    <property type="entry name" value="uppS"/>
    <property type="match status" value="1"/>
</dbReference>